<dbReference type="AlphaFoldDB" id="A0A2W5N852"/>
<evidence type="ECO:0000313" key="3">
    <source>
        <dbReference type="Proteomes" id="UP000249417"/>
    </source>
</evidence>
<evidence type="ECO:0000256" key="1">
    <source>
        <dbReference type="SAM" id="MobiDB-lite"/>
    </source>
</evidence>
<protein>
    <submittedName>
        <fullName evidence="2">Uncharacterized protein</fullName>
    </submittedName>
</protein>
<proteinExistence type="predicted"/>
<sequence>MTIEIDEATCSQVAKFLPKAIEKAFNSYYDFIEAGWQEKEEEAPAPEQKSSTSKIKAGRGKQFADHHAACKAALAHIELLLKLGSMTQLETRADYTHLALLKHAVAEADAHRAETLSE</sequence>
<dbReference type="Proteomes" id="UP000249417">
    <property type="component" value="Unassembled WGS sequence"/>
</dbReference>
<dbReference type="EMBL" id="QFQB01000003">
    <property type="protein sequence ID" value="PZQ48718.1"/>
    <property type="molecule type" value="Genomic_DNA"/>
</dbReference>
<accession>A0A2W5N852</accession>
<reference evidence="2 3" key="1">
    <citation type="submission" date="2017-08" db="EMBL/GenBank/DDBJ databases">
        <title>Infants hospitalized years apart are colonized by the same room-sourced microbial strains.</title>
        <authorList>
            <person name="Brooks B."/>
            <person name="Olm M.R."/>
            <person name="Firek B.A."/>
            <person name="Baker R."/>
            <person name="Thomas B.C."/>
            <person name="Morowitz M.J."/>
            <person name="Banfield J.F."/>
        </authorList>
    </citation>
    <scope>NUCLEOTIDE SEQUENCE [LARGE SCALE GENOMIC DNA]</scope>
    <source>
        <strain evidence="2">S2_005_002_R2_29</strain>
    </source>
</reference>
<feature type="region of interest" description="Disordered" evidence="1">
    <location>
        <begin position="39"/>
        <end position="58"/>
    </location>
</feature>
<organism evidence="2 3">
    <name type="scientific">Micavibrio aeruginosavorus</name>
    <dbReference type="NCBI Taxonomy" id="349221"/>
    <lineage>
        <taxon>Bacteria</taxon>
        <taxon>Pseudomonadati</taxon>
        <taxon>Bdellovibrionota</taxon>
        <taxon>Bdellovibrionia</taxon>
        <taxon>Bdellovibrionales</taxon>
        <taxon>Pseudobdellovibrionaceae</taxon>
        <taxon>Micavibrio</taxon>
    </lineage>
</organism>
<gene>
    <name evidence="2" type="ORF">DI551_01140</name>
</gene>
<comment type="caution">
    <text evidence="2">The sequence shown here is derived from an EMBL/GenBank/DDBJ whole genome shotgun (WGS) entry which is preliminary data.</text>
</comment>
<name>A0A2W5N852_9BACT</name>
<evidence type="ECO:0000313" key="2">
    <source>
        <dbReference type="EMBL" id="PZQ48718.1"/>
    </source>
</evidence>